<dbReference type="Gene3D" id="3.40.50.2000">
    <property type="entry name" value="Glycogen Phosphorylase B"/>
    <property type="match status" value="2"/>
</dbReference>
<dbReference type="InterPro" id="IPR001296">
    <property type="entry name" value="Glyco_trans_1"/>
</dbReference>
<dbReference type="Pfam" id="PF00534">
    <property type="entry name" value="Glycos_transf_1"/>
    <property type="match status" value="1"/>
</dbReference>
<dbReference type="SUPFAM" id="SSF53756">
    <property type="entry name" value="UDP-Glycosyltransferase/glycogen phosphorylase"/>
    <property type="match status" value="1"/>
</dbReference>
<dbReference type="PANTHER" id="PTHR46401:SF2">
    <property type="entry name" value="GLYCOSYLTRANSFERASE WBBK-RELATED"/>
    <property type="match status" value="1"/>
</dbReference>
<dbReference type="EMBL" id="JAKEVZ010000013">
    <property type="protein sequence ID" value="MCF1752595.1"/>
    <property type="molecule type" value="Genomic_DNA"/>
</dbReference>
<proteinExistence type="predicted"/>
<dbReference type="PANTHER" id="PTHR46401">
    <property type="entry name" value="GLYCOSYLTRANSFERASE WBBK-RELATED"/>
    <property type="match status" value="1"/>
</dbReference>
<evidence type="ECO:0000259" key="2">
    <source>
        <dbReference type="Pfam" id="PF00534"/>
    </source>
</evidence>
<sequence>MSEMKKKVLLNGSTMFDGGGMQVLLNFISDSLKQSSNIEWFYLLSKRAENFLGEVGVSLPDEKTFILEKSPTNPIYWLSQFLKFKAWERKLDFDIVYSISSPSYFFFRAKEVQRITNPYLTNANTYSFKVLPRTLRVKWKIKFWIQKIFLSKSDYFITQTQLIKSKLGFHFYSKNKPVEIVPNAVSTFFLTETSERLPKQNWIFCIATANWHKNIHQLGEVAWHLRELNPNLDFKFITTIDHESEIFKILRRRTLELQLEDSFIHLGRVPQVKCREYYLKSKVTFLPSILEVFSASIIESIHFKTPILTTDLNFNRELILNSEYLFQPEDWREAAEKLIRFLEEPDFGEEMIKSVSSSLELISSAEAFKKTEEVLLKFIQH</sequence>
<feature type="domain" description="Glycosyl transferase family 1" evidence="2">
    <location>
        <begin position="198"/>
        <end position="353"/>
    </location>
</feature>
<protein>
    <submittedName>
        <fullName evidence="3">Glycosyltransferase</fullName>
    </submittedName>
</protein>
<name>A0ABS9BY54_9BACT</name>
<organism evidence="3 4">
    <name type="scientific">Mariniradius sediminis</name>
    <dbReference type="NCBI Taxonomy" id="2909237"/>
    <lineage>
        <taxon>Bacteria</taxon>
        <taxon>Pseudomonadati</taxon>
        <taxon>Bacteroidota</taxon>
        <taxon>Cytophagia</taxon>
        <taxon>Cytophagales</taxon>
        <taxon>Cyclobacteriaceae</taxon>
        <taxon>Mariniradius</taxon>
    </lineage>
</organism>
<gene>
    <name evidence="3" type="ORF">L0U89_16160</name>
</gene>
<accession>A0ABS9BY54</accession>
<evidence type="ECO:0000313" key="3">
    <source>
        <dbReference type="EMBL" id="MCF1752595.1"/>
    </source>
</evidence>
<keyword evidence="1" id="KW-0808">Transferase</keyword>
<evidence type="ECO:0000256" key="1">
    <source>
        <dbReference type="ARBA" id="ARBA00022679"/>
    </source>
</evidence>
<comment type="caution">
    <text evidence="3">The sequence shown here is derived from an EMBL/GenBank/DDBJ whole genome shotgun (WGS) entry which is preliminary data.</text>
</comment>
<dbReference type="RefSeq" id="WP_234862463.1">
    <property type="nucleotide sequence ID" value="NZ_JAKEVZ010000013.1"/>
</dbReference>
<keyword evidence="4" id="KW-1185">Reference proteome</keyword>
<dbReference type="Proteomes" id="UP001201449">
    <property type="component" value="Unassembled WGS sequence"/>
</dbReference>
<evidence type="ECO:0000313" key="4">
    <source>
        <dbReference type="Proteomes" id="UP001201449"/>
    </source>
</evidence>
<reference evidence="3 4" key="1">
    <citation type="submission" date="2022-01" db="EMBL/GenBank/DDBJ databases">
        <title>Mariniradius saccharolyticus sp. nov., isolated from sediment of a river.</title>
        <authorList>
            <person name="Liu H."/>
        </authorList>
    </citation>
    <scope>NUCLEOTIDE SEQUENCE [LARGE SCALE GENOMIC DNA]</scope>
    <source>
        <strain evidence="3 4">RY-2</strain>
    </source>
</reference>